<dbReference type="PANTHER" id="PTHR20854">
    <property type="entry name" value="INOSITOL MONOPHOSPHATASE"/>
    <property type="match status" value="1"/>
</dbReference>
<accession>A0A1W1Y374</accession>
<dbReference type="GO" id="GO:0008934">
    <property type="term" value="F:inositol monophosphate 1-phosphatase activity"/>
    <property type="evidence" value="ECO:0007669"/>
    <property type="project" value="TreeGrafter"/>
</dbReference>
<comment type="cofactor">
    <cofactor evidence="1 5">
        <name>Mg(2+)</name>
        <dbReference type="ChEBI" id="CHEBI:18420"/>
    </cofactor>
</comment>
<evidence type="ECO:0000256" key="4">
    <source>
        <dbReference type="ARBA" id="ARBA00022842"/>
    </source>
</evidence>
<dbReference type="Gene3D" id="3.40.190.80">
    <property type="match status" value="1"/>
</dbReference>
<feature type="binding site" evidence="5">
    <location>
        <position position="68"/>
    </location>
    <ligand>
        <name>Mg(2+)</name>
        <dbReference type="ChEBI" id="CHEBI:18420"/>
        <label>1</label>
        <note>catalytic</note>
    </ligand>
</feature>
<sequence>MQLEKRAEIIKDWIYTAANHLKENMASQMTVEEKSNRKDLVTNLDKETEMFFREQIEHHFPGEGILGEEHMGETITSLDGPVWIIDPIDGTANFVLQHNHFAIMIAYFEDGVGQIGFVYDVMADTMLEAIKDNGVKINGQSYTLPFRDKPISDGLIAINSSLLLDNTYHMQEMVQEAMGLRLYGSAGLELISVVKGETLGYTSPHLQPWDIAAGSVAINELGLCLTQMSGEPIDFMNPNPVFVGYPSVYKRFRKQYETYKTMN</sequence>
<evidence type="ECO:0000256" key="1">
    <source>
        <dbReference type="ARBA" id="ARBA00001946"/>
    </source>
</evidence>
<keyword evidence="3" id="KW-0378">Hydrolase</keyword>
<keyword evidence="4 5" id="KW-0460">Magnesium</keyword>
<dbReference type="GO" id="GO:0006020">
    <property type="term" value="P:inositol metabolic process"/>
    <property type="evidence" value="ECO:0007669"/>
    <property type="project" value="TreeGrafter"/>
</dbReference>
<reference evidence="7" key="1">
    <citation type="submission" date="2017-04" db="EMBL/GenBank/DDBJ databases">
        <authorList>
            <person name="Varghese N."/>
            <person name="Submissions S."/>
        </authorList>
    </citation>
    <scope>NUCLEOTIDE SEQUENCE [LARGE SCALE GENOMIC DNA]</scope>
    <source>
        <strain evidence="7">DSM 21500</strain>
    </source>
</reference>
<evidence type="ECO:0000256" key="3">
    <source>
        <dbReference type="ARBA" id="ARBA00022801"/>
    </source>
</evidence>
<dbReference type="OrthoDB" id="9772456at2"/>
<proteinExistence type="predicted"/>
<protein>
    <submittedName>
        <fullName evidence="6">Myo-inositol-1(Or 4)-monophosphatase</fullName>
    </submittedName>
</protein>
<dbReference type="EMBL" id="FWXK01000001">
    <property type="protein sequence ID" value="SMC30587.1"/>
    <property type="molecule type" value="Genomic_DNA"/>
</dbReference>
<evidence type="ECO:0000313" key="6">
    <source>
        <dbReference type="EMBL" id="SMC30587.1"/>
    </source>
</evidence>
<keyword evidence="7" id="KW-1185">Reference proteome</keyword>
<dbReference type="PANTHER" id="PTHR20854:SF4">
    <property type="entry name" value="INOSITOL-1-MONOPHOSPHATASE-RELATED"/>
    <property type="match status" value="1"/>
</dbReference>
<dbReference type="STRING" id="371602.SAMN04487984_0219"/>
<dbReference type="GO" id="GO:0007165">
    <property type="term" value="P:signal transduction"/>
    <property type="evidence" value="ECO:0007669"/>
    <property type="project" value="TreeGrafter"/>
</dbReference>
<dbReference type="Proteomes" id="UP000243884">
    <property type="component" value="Unassembled WGS sequence"/>
</dbReference>
<dbReference type="GO" id="GO:0046872">
    <property type="term" value="F:metal ion binding"/>
    <property type="evidence" value="ECO:0007669"/>
    <property type="project" value="UniProtKB-KW"/>
</dbReference>
<dbReference type="InterPro" id="IPR000760">
    <property type="entry name" value="Inositol_monophosphatase-like"/>
</dbReference>
<dbReference type="SUPFAM" id="SSF56655">
    <property type="entry name" value="Carbohydrate phosphatase"/>
    <property type="match status" value="1"/>
</dbReference>
<dbReference type="RefSeq" id="WP_084097825.1">
    <property type="nucleotide sequence ID" value="NZ_FWXK01000001.1"/>
</dbReference>
<evidence type="ECO:0000256" key="5">
    <source>
        <dbReference type="PIRSR" id="PIRSR600760-2"/>
    </source>
</evidence>
<evidence type="ECO:0000313" key="7">
    <source>
        <dbReference type="Proteomes" id="UP000243884"/>
    </source>
</evidence>
<dbReference type="PRINTS" id="PR00377">
    <property type="entry name" value="IMPHPHTASES"/>
</dbReference>
<feature type="binding site" evidence="5">
    <location>
        <position position="89"/>
    </location>
    <ligand>
        <name>Mg(2+)</name>
        <dbReference type="ChEBI" id="CHEBI:18420"/>
        <label>1</label>
        <note>catalytic</note>
    </ligand>
</feature>
<organism evidence="6 7">
    <name type="scientific">Aerococcus suis</name>
    <dbReference type="NCBI Taxonomy" id="371602"/>
    <lineage>
        <taxon>Bacteria</taxon>
        <taxon>Bacillati</taxon>
        <taxon>Bacillota</taxon>
        <taxon>Bacilli</taxon>
        <taxon>Lactobacillales</taxon>
        <taxon>Aerococcaceae</taxon>
        <taxon>Aerococcus</taxon>
    </lineage>
</organism>
<feature type="binding site" evidence="5">
    <location>
        <position position="86"/>
    </location>
    <ligand>
        <name>Mg(2+)</name>
        <dbReference type="ChEBI" id="CHEBI:18420"/>
        <label>1</label>
        <note>catalytic</note>
    </ligand>
</feature>
<dbReference type="Gene3D" id="3.30.540.10">
    <property type="entry name" value="Fructose-1,6-Bisphosphatase, subunit A, domain 1"/>
    <property type="match status" value="1"/>
</dbReference>
<dbReference type="CDD" id="cd01637">
    <property type="entry name" value="IMPase_like"/>
    <property type="match status" value="1"/>
</dbReference>
<gene>
    <name evidence="6" type="ORF">SAMN04487984_0219</name>
</gene>
<feature type="binding site" evidence="5">
    <location>
        <position position="88"/>
    </location>
    <ligand>
        <name>Mg(2+)</name>
        <dbReference type="ChEBI" id="CHEBI:18420"/>
        <label>1</label>
        <note>catalytic</note>
    </ligand>
</feature>
<evidence type="ECO:0000256" key="2">
    <source>
        <dbReference type="ARBA" id="ARBA00022723"/>
    </source>
</evidence>
<dbReference type="AlphaFoldDB" id="A0A1W1Y374"/>
<keyword evidence="2 5" id="KW-0479">Metal-binding</keyword>
<dbReference type="FunFam" id="3.30.540.10:FF:000003">
    <property type="entry name" value="Inositol-1-monophosphatase"/>
    <property type="match status" value="1"/>
</dbReference>
<feature type="binding site" evidence="5">
    <location>
        <position position="210"/>
    </location>
    <ligand>
        <name>Mg(2+)</name>
        <dbReference type="ChEBI" id="CHEBI:18420"/>
        <label>1</label>
        <note>catalytic</note>
    </ligand>
</feature>
<dbReference type="Pfam" id="PF00459">
    <property type="entry name" value="Inositol_P"/>
    <property type="match status" value="1"/>
</dbReference>
<name>A0A1W1Y374_9LACT</name>